<reference evidence="1" key="2">
    <citation type="journal article" date="2015" name="Fish Shellfish Immunol.">
        <title>Early steps in the European eel (Anguilla anguilla)-Vibrio vulnificus interaction in the gills: Role of the RtxA13 toxin.</title>
        <authorList>
            <person name="Callol A."/>
            <person name="Pajuelo D."/>
            <person name="Ebbesson L."/>
            <person name="Teles M."/>
            <person name="MacKenzie S."/>
            <person name="Amaro C."/>
        </authorList>
    </citation>
    <scope>NUCLEOTIDE SEQUENCE</scope>
</reference>
<evidence type="ECO:0000313" key="1">
    <source>
        <dbReference type="EMBL" id="JAH86107.1"/>
    </source>
</evidence>
<organism evidence="1">
    <name type="scientific">Anguilla anguilla</name>
    <name type="common">European freshwater eel</name>
    <name type="synonym">Muraena anguilla</name>
    <dbReference type="NCBI Taxonomy" id="7936"/>
    <lineage>
        <taxon>Eukaryota</taxon>
        <taxon>Metazoa</taxon>
        <taxon>Chordata</taxon>
        <taxon>Craniata</taxon>
        <taxon>Vertebrata</taxon>
        <taxon>Euteleostomi</taxon>
        <taxon>Actinopterygii</taxon>
        <taxon>Neopterygii</taxon>
        <taxon>Teleostei</taxon>
        <taxon>Anguilliformes</taxon>
        <taxon>Anguillidae</taxon>
        <taxon>Anguilla</taxon>
    </lineage>
</organism>
<protein>
    <submittedName>
        <fullName evidence="1">Uncharacterized protein</fullName>
    </submittedName>
</protein>
<accession>A0A0E9W6X6</accession>
<name>A0A0E9W6X6_ANGAN</name>
<dbReference type="EMBL" id="GBXM01022470">
    <property type="protein sequence ID" value="JAH86107.1"/>
    <property type="molecule type" value="Transcribed_RNA"/>
</dbReference>
<reference evidence="1" key="1">
    <citation type="submission" date="2014-11" db="EMBL/GenBank/DDBJ databases">
        <authorList>
            <person name="Amaro Gonzalez C."/>
        </authorList>
    </citation>
    <scope>NUCLEOTIDE SEQUENCE</scope>
</reference>
<dbReference type="AlphaFoldDB" id="A0A0E9W6X6"/>
<sequence>MTTMYRLVGQVIETEWYSKLNRGRSERGRAEYFQEGEIRRPVPPPRPDGRGVWENEKKEERAAGVAVFSGVIHVSVRARKSRESREA</sequence>
<proteinExistence type="predicted"/>